<dbReference type="InterPro" id="IPR011066">
    <property type="entry name" value="MscS_channel_C_sf"/>
</dbReference>
<dbReference type="Pfam" id="PF00924">
    <property type="entry name" value="MS_channel_2nd"/>
    <property type="match status" value="1"/>
</dbReference>
<feature type="coiled-coil region" evidence="8">
    <location>
        <begin position="76"/>
        <end position="103"/>
    </location>
</feature>
<protein>
    <recommendedName>
        <fullName evidence="14">DUF3772 domain-containing protein</fullName>
    </recommendedName>
</protein>
<dbReference type="SUPFAM" id="SSF50182">
    <property type="entry name" value="Sm-like ribonucleoproteins"/>
    <property type="match status" value="1"/>
</dbReference>
<name>A0A381QXV4_9ZZZZ</name>
<dbReference type="InterPro" id="IPR013538">
    <property type="entry name" value="ASHA1/2-like_C"/>
</dbReference>
<evidence type="ECO:0008006" key="14">
    <source>
        <dbReference type="Google" id="ProtNLM"/>
    </source>
</evidence>
<dbReference type="Pfam" id="PF21082">
    <property type="entry name" value="MS_channel_3rd"/>
    <property type="match status" value="1"/>
</dbReference>
<evidence type="ECO:0000256" key="6">
    <source>
        <dbReference type="ARBA" id="ARBA00022989"/>
    </source>
</evidence>
<organism evidence="13">
    <name type="scientific">marine metagenome</name>
    <dbReference type="NCBI Taxonomy" id="408172"/>
    <lineage>
        <taxon>unclassified sequences</taxon>
        <taxon>metagenomes</taxon>
        <taxon>ecological metagenomes</taxon>
    </lineage>
</organism>
<dbReference type="InterPro" id="IPR023393">
    <property type="entry name" value="START-like_dom_sf"/>
</dbReference>
<evidence type="ECO:0000256" key="3">
    <source>
        <dbReference type="ARBA" id="ARBA00008017"/>
    </source>
</evidence>
<feature type="domain" description="Activator of Hsp90 ATPase homologue 1/2-like C-terminal" evidence="11">
    <location>
        <begin position="816"/>
        <end position="933"/>
    </location>
</feature>
<reference evidence="13" key="1">
    <citation type="submission" date="2018-05" db="EMBL/GenBank/DDBJ databases">
        <authorList>
            <person name="Lanie J.A."/>
            <person name="Ng W.-L."/>
            <person name="Kazmierczak K.M."/>
            <person name="Andrzejewski T.M."/>
            <person name="Davidsen T.M."/>
            <person name="Wayne K.J."/>
            <person name="Tettelin H."/>
            <person name="Glass J.I."/>
            <person name="Rusch D."/>
            <person name="Podicherti R."/>
            <person name="Tsui H.-C.T."/>
            <person name="Winkler M.E."/>
        </authorList>
    </citation>
    <scope>NUCLEOTIDE SEQUENCE</scope>
</reference>
<evidence type="ECO:0000259" key="10">
    <source>
        <dbReference type="Pfam" id="PF00924"/>
    </source>
</evidence>
<gene>
    <name evidence="13" type="ORF">METZ01_LOCUS36303</name>
</gene>
<dbReference type="InterPro" id="IPR006685">
    <property type="entry name" value="MscS_channel_2nd"/>
</dbReference>
<dbReference type="Gene3D" id="3.30.70.100">
    <property type="match status" value="1"/>
</dbReference>
<keyword evidence="6 9" id="KW-1133">Transmembrane helix</keyword>
<dbReference type="InterPro" id="IPR023408">
    <property type="entry name" value="MscS_beta-dom_sf"/>
</dbReference>
<keyword evidence="5 9" id="KW-0812">Transmembrane</keyword>
<dbReference type="Pfam" id="PF08327">
    <property type="entry name" value="AHSA1"/>
    <property type="match status" value="1"/>
</dbReference>
<feature type="transmembrane region" description="Helical" evidence="9">
    <location>
        <begin position="275"/>
        <end position="297"/>
    </location>
</feature>
<dbReference type="AlphaFoldDB" id="A0A381QXV4"/>
<feature type="domain" description="Mechanosensitive ion channel MscS C-terminal" evidence="12">
    <location>
        <begin position="673"/>
        <end position="758"/>
    </location>
</feature>
<feature type="transmembrane region" description="Helical" evidence="9">
    <location>
        <begin position="381"/>
        <end position="404"/>
    </location>
</feature>
<evidence type="ECO:0000256" key="2">
    <source>
        <dbReference type="ARBA" id="ARBA00006817"/>
    </source>
</evidence>
<dbReference type="InterPro" id="IPR006686">
    <property type="entry name" value="MscS_channel_CS"/>
</dbReference>
<comment type="subcellular location">
    <subcellularLocation>
        <location evidence="1">Cell membrane</location>
        <topology evidence="1">Multi-pass membrane protein</topology>
    </subcellularLocation>
</comment>
<feature type="transmembrane region" description="Helical" evidence="9">
    <location>
        <begin position="239"/>
        <end position="263"/>
    </location>
</feature>
<dbReference type="PANTHER" id="PTHR30347:SF1">
    <property type="entry name" value="MECHANOSENSITIVE CHANNEL MSCK"/>
    <property type="match status" value="1"/>
</dbReference>
<dbReference type="InterPro" id="IPR052702">
    <property type="entry name" value="MscS-like_channel"/>
</dbReference>
<feature type="transmembrane region" description="Helical" evidence="9">
    <location>
        <begin position="553"/>
        <end position="572"/>
    </location>
</feature>
<evidence type="ECO:0000256" key="1">
    <source>
        <dbReference type="ARBA" id="ARBA00004651"/>
    </source>
</evidence>
<keyword evidence="7 9" id="KW-0472">Membrane</keyword>
<comment type="similarity">
    <text evidence="2">Belongs to the AHA1 family.</text>
</comment>
<dbReference type="Gene3D" id="2.30.30.60">
    <property type="match status" value="1"/>
</dbReference>
<feature type="transmembrane region" description="Helical" evidence="9">
    <location>
        <begin position="458"/>
        <end position="485"/>
    </location>
</feature>
<sequence length="938" mass="105450">MNQMCTQFFKNKFISSFFLVACLFLFASTQTNSQELFAFNSIAAKAEIDTLNSQLVTKEINANFLANARVRALQIINNATECIDSSTNERDRLENRFELLRDIDADVSPEIFDQRNEIRTLLDEATTRQISCTGVRDDAEIIVARITKTQDLLSSQFLTYRSDNAITGILTFPDRLKQRIDEYKDANNLNLISGLKSIHLFWLLVIGGIIAAGFNVFLRNQFNKPSINGKLKNFSFLRLLFPKALIQHSSFLLIGLVFTLILYTTIAEPSAERLIIRIALGILLFGVSNIFIDWVTGPMSPSANIEGLIPNHAQPLRFRLKILLISLILSFVLLGTDWLTIRLIAPDVLGTAAMLFFVATSLLYAILYLGQIPGLKDRFRLIRTLAIIALSVSILAVLIGYQNFAGYLIHGITRTLLALLIVWILLWFISFTFDFLIKDETPTASSLRKKLGINKDQSISGLGFFQLITDIVIWLSLIVYLIYVWDESGTTVDRLFELVTLGGTVGNIRLVPAQLIGGIIIFTAILILLGWLKNWIDRRWLQHIAMERGAREALITLFGYVGFIIALLFGLTQAGVDLGGLAIVSGALALGIGFGMQEIANNFVSGLILLFERPIRTGDFISVGDIEGFVRKISIRATEIETLDNQNVLVPNSQLVSGRVTNWVLRDTQGRLRVNVGVSYGSDINKVRDILEAVANEHPEVITDGRAPAPRALFIGFGDSSLNFELRCRINRIDRRFTTQSDLNFAINEAFQKAEISIPFPQRDLHIVSYPGGSSATLTKQSKSKKEKIPNDQVIQDNITRSHEEEVEIPCEKHIIWDAITKTDLLEKWLAKKAELIPHIGGEYNFTFNDESKRRGKIDVLVPLKRIRFVEETHENEEPLPTGPITTEIKLSESNNNTKISITTSGIPAHEDWEEDYNRSKHIWENALIELQDLILKQ</sequence>
<dbReference type="InterPro" id="IPR010920">
    <property type="entry name" value="LSM_dom_sf"/>
</dbReference>
<comment type="similarity">
    <text evidence="3">Belongs to the MscS (TC 1.A.23) family.</text>
</comment>
<feature type="transmembrane region" description="Helical" evidence="9">
    <location>
        <begin position="348"/>
        <end position="369"/>
    </location>
</feature>
<feature type="transmembrane region" description="Helical" evidence="9">
    <location>
        <begin position="318"/>
        <end position="336"/>
    </location>
</feature>
<accession>A0A381QXV4</accession>
<evidence type="ECO:0000256" key="5">
    <source>
        <dbReference type="ARBA" id="ARBA00022692"/>
    </source>
</evidence>
<feature type="transmembrane region" description="Helical" evidence="9">
    <location>
        <begin position="511"/>
        <end position="532"/>
    </location>
</feature>
<evidence type="ECO:0000259" key="11">
    <source>
        <dbReference type="Pfam" id="PF08327"/>
    </source>
</evidence>
<dbReference type="GO" id="GO:0055085">
    <property type="term" value="P:transmembrane transport"/>
    <property type="evidence" value="ECO:0007669"/>
    <property type="project" value="InterPro"/>
</dbReference>
<dbReference type="PROSITE" id="PS01246">
    <property type="entry name" value="UPF0003"/>
    <property type="match status" value="1"/>
</dbReference>
<evidence type="ECO:0000256" key="8">
    <source>
        <dbReference type="SAM" id="Coils"/>
    </source>
</evidence>
<evidence type="ECO:0000256" key="4">
    <source>
        <dbReference type="ARBA" id="ARBA00022475"/>
    </source>
</evidence>
<evidence type="ECO:0000256" key="9">
    <source>
        <dbReference type="SAM" id="Phobius"/>
    </source>
</evidence>
<evidence type="ECO:0000259" key="12">
    <source>
        <dbReference type="Pfam" id="PF21082"/>
    </source>
</evidence>
<dbReference type="SUPFAM" id="SSF82861">
    <property type="entry name" value="Mechanosensitive channel protein MscS (YggB), transmembrane region"/>
    <property type="match status" value="1"/>
</dbReference>
<dbReference type="InterPro" id="IPR011014">
    <property type="entry name" value="MscS_channel_TM-2"/>
</dbReference>
<dbReference type="Gene3D" id="3.30.530.20">
    <property type="match status" value="1"/>
</dbReference>
<evidence type="ECO:0000313" key="13">
    <source>
        <dbReference type="EMBL" id="SUZ83449.1"/>
    </source>
</evidence>
<dbReference type="CDD" id="cd07814">
    <property type="entry name" value="SRPBCC_CalC_Aha1-like"/>
    <property type="match status" value="1"/>
</dbReference>
<dbReference type="EMBL" id="UINC01001550">
    <property type="protein sequence ID" value="SUZ83449.1"/>
    <property type="molecule type" value="Genomic_DNA"/>
</dbReference>
<evidence type="ECO:0000256" key="7">
    <source>
        <dbReference type="ARBA" id="ARBA00023136"/>
    </source>
</evidence>
<dbReference type="SUPFAM" id="SSF82689">
    <property type="entry name" value="Mechanosensitive channel protein MscS (YggB), C-terminal domain"/>
    <property type="match status" value="1"/>
</dbReference>
<feature type="transmembrane region" description="Helical" evidence="9">
    <location>
        <begin position="416"/>
        <end position="437"/>
    </location>
</feature>
<feature type="domain" description="Mechanosensitive ion channel MscS" evidence="10">
    <location>
        <begin position="599"/>
        <end position="664"/>
    </location>
</feature>
<dbReference type="SUPFAM" id="SSF55961">
    <property type="entry name" value="Bet v1-like"/>
    <property type="match status" value="1"/>
</dbReference>
<keyword evidence="8" id="KW-0175">Coiled coil</keyword>
<feature type="transmembrane region" description="Helical" evidence="9">
    <location>
        <begin position="200"/>
        <end position="218"/>
    </location>
</feature>
<dbReference type="GO" id="GO:0005886">
    <property type="term" value="C:plasma membrane"/>
    <property type="evidence" value="ECO:0007669"/>
    <property type="project" value="UniProtKB-SubCell"/>
</dbReference>
<dbReference type="PANTHER" id="PTHR30347">
    <property type="entry name" value="POTASSIUM CHANNEL RELATED"/>
    <property type="match status" value="1"/>
</dbReference>
<dbReference type="Gene3D" id="1.10.287.1260">
    <property type="match status" value="1"/>
</dbReference>
<keyword evidence="4" id="KW-1003">Cell membrane</keyword>
<proteinExistence type="inferred from homology"/>
<dbReference type="InterPro" id="IPR049278">
    <property type="entry name" value="MS_channel_C"/>
</dbReference>